<dbReference type="AlphaFoldDB" id="A0A7K0CBI8"/>
<protein>
    <submittedName>
        <fullName evidence="2">Uncharacterized protein</fullName>
    </submittedName>
</protein>
<name>A0A7K0CBI8_9ACTN</name>
<accession>A0A7K0CBI8</accession>
<dbReference type="EMBL" id="WEGJ01000002">
    <property type="protein sequence ID" value="MQY10753.1"/>
    <property type="molecule type" value="Genomic_DNA"/>
</dbReference>
<organism evidence="2 3">
    <name type="scientific">Streptomyces smaragdinus</name>
    <dbReference type="NCBI Taxonomy" id="2585196"/>
    <lineage>
        <taxon>Bacteria</taxon>
        <taxon>Bacillati</taxon>
        <taxon>Actinomycetota</taxon>
        <taxon>Actinomycetes</taxon>
        <taxon>Kitasatosporales</taxon>
        <taxon>Streptomycetaceae</taxon>
        <taxon>Streptomyces</taxon>
    </lineage>
</organism>
<dbReference type="Proteomes" id="UP000466345">
    <property type="component" value="Unassembled WGS sequence"/>
</dbReference>
<reference evidence="2 3" key="1">
    <citation type="submission" date="2019-10" db="EMBL/GenBank/DDBJ databases">
        <title>Streptomyces smaragdinus sp. nov. and Streptomyces fabii sp. nov., isolated from the gut of fungus growing-termite Macrotermes natalensis.</title>
        <authorList>
            <person name="Schwitalla J."/>
            <person name="Benndorf R."/>
            <person name="Martin K."/>
            <person name="De Beer W."/>
            <person name="Kaster A.-K."/>
            <person name="Vollmers J."/>
            <person name="Poulsen M."/>
            <person name="Beemelmanns C."/>
        </authorList>
    </citation>
    <scope>NUCLEOTIDE SEQUENCE [LARGE SCALE GENOMIC DNA]</scope>
    <source>
        <strain evidence="2 3">RB5</strain>
    </source>
</reference>
<sequence>MTDSDETEEFPRRGLFRLFGGAVSAAALGVTLVGCSDDDDCDDDDDDECEDDGRSSRHGGSSRRSGRSRRR</sequence>
<keyword evidence="3" id="KW-1185">Reference proteome</keyword>
<feature type="region of interest" description="Disordered" evidence="1">
    <location>
        <begin position="41"/>
        <end position="71"/>
    </location>
</feature>
<evidence type="ECO:0000313" key="2">
    <source>
        <dbReference type="EMBL" id="MQY10753.1"/>
    </source>
</evidence>
<evidence type="ECO:0000256" key="1">
    <source>
        <dbReference type="SAM" id="MobiDB-lite"/>
    </source>
</evidence>
<evidence type="ECO:0000313" key="3">
    <source>
        <dbReference type="Proteomes" id="UP000466345"/>
    </source>
</evidence>
<gene>
    <name evidence="2" type="ORF">SRB5_08660</name>
</gene>
<comment type="caution">
    <text evidence="2">The sequence shown here is derived from an EMBL/GenBank/DDBJ whole genome shotgun (WGS) entry which is preliminary data.</text>
</comment>
<feature type="compositionally biased region" description="Acidic residues" evidence="1">
    <location>
        <begin position="41"/>
        <end position="51"/>
    </location>
</feature>
<feature type="compositionally biased region" description="Basic residues" evidence="1">
    <location>
        <begin position="56"/>
        <end position="71"/>
    </location>
</feature>
<dbReference type="RefSeq" id="WP_153450095.1">
    <property type="nucleotide sequence ID" value="NZ_WEGJ01000002.1"/>
</dbReference>
<proteinExistence type="predicted"/>